<evidence type="ECO:0000256" key="2">
    <source>
        <dbReference type="ARBA" id="ARBA00029447"/>
    </source>
</evidence>
<dbReference type="SUPFAM" id="SSF58104">
    <property type="entry name" value="Methyl-accepting chemotaxis protein (MCP) signaling domain"/>
    <property type="match status" value="1"/>
</dbReference>
<feature type="transmembrane region" description="Helical" evidence="4">
    <location>
        <begin position="187"/>
        <end position="210"/>
    </location>
</feature>
<name>A0A858BT98_9FIRM</name>
<evidence type="ECO:0000259" key="5">
    <source>
        <dbReference type="PROSITE" id="PS50111"/>
    </source>
</evidence>
<dbReference type="EMBL" id="CP048649">
    <property type="protein sequence ID" value="QIB67994.1"/>
    <property type="molecule type" value="Genomic_DNA"/>
</dbReference>
<dbReference type="InterPro" id="IPR004090">
    <property type="entry name" value="Chemotax_Me-accpt_rcpt"/>
</dbReference>
<evidence type="ECO:0000256" key="4">
    <source>
        <dbReference type="SAM" id="Phobius"/>
    </source>
</evidence>
<keyword evidence="8" id="KW-1185">Reference proteome</keyword>
<dbReference type="KEGG" id="abut:Ami103574_01135"/>
<dbReference type="AlphaFoldDB" id="A0A858BT98"/>
<dbReference type="Proteomes" id="UP000466848">
    <property type="component" value="Chromosome"/>
</dbReference>
<dbReference type="PROSITE" id="PS50111">
    <property type="entry name" value="CHEMOTAXIS_TRANSDUC_2"/>
    <property type="match status" value="1"/>
</dbReference>
<accession>A0A858BT98</accession>
<reference evidence="7 8" key="1">
    <citation type="submission" date="2020-02" db="EMBL/GenBank/DDBJ databases">
        <authorList>
            <person name="Kim Y.B."/>
            <person name="Roh S.W."/>
        </authorList>
    </citation>
    <scope>NUCLEOTIDE SEQUENCE [LARGE SCALE GENOMIC DNA]</scope>
    <source>
        <strain evidence="7 8">DSM 103574</strain>
    </source>
</reference>
<dbReference type="FunFam" id="1.10.287.950:FF:000001">
    <property type="entry name" value="Methyl-accepting chemotaxis sensory transducer"/>
    <property type="match status" value="1"/>
</dbReference>
<evidence type="ECO:0000259" key="6">
    <source>
        <dbReference type="PROSITE" id="PS50885"/>
    </source>
</evidence>
<dbReference type="Pfam" id="PF00672">
    <property type="entry name" value="HAMP"/>
    <property type="match status" value="1"/>
</dbReference>
<organism evidence="7 8">
    <name type="scientific">Aminipila butyrica</name>
    <dbReference type="NCBI Taxonomy" id="433296"/>
    <lineage>
        <taxon>Bacteria</taxon>
        <taxon>Bacillati</taxon>
        <taxon>Bacillota</taxon>
        <taxon>Clostridia</taxon>
        <taxon>Peptostreptococcales</taxon>
        <taxon>Anaerovoracaceae</taxon>
        <taxon>Aminipila</taxon>
    </lineage>
</organism>
<gene>
    <name evidence="7" type="ORF">Ami103574_01135</name>
</gene>
<dbReference type="SMART" id="SM00304">
    <property type="entry name" value="HAMP"/>
    <property type="match status" value="2"/>
</dbReference>
<dbReference type="PRINTS" id="PR00260">
    <property type="entry name" value="CHEMTRNSDUCR"/>
</dbReference>
<dbReference type="RefSeq" id="WP_163064913.1">
    <property type="nucleotide sequence ID" value="NZ_CP048649.1"/>
</dbReference>
<proteinExistence type="inferred from homology"/>
<evidence type="ECO:0000256" key="1">
    <source>
        <dbReference type="ARBA" id="ARBA00022500"/>
    </source>
</evidence>
<evidence type="ECO:0000313" key="8">
    <source>
        <dbReference type="Proteomes" id="UP000466848"/>
    </source>
</evidence>
<keyword evidence="3" id="KW-0807">Transducer</keyword>
<keyword evidence="4" id="KW-1133">Transmembrane helix</keyword>
<keyword evidence="1" id="KW-0145">Chemotaxis</keyword>
<dbReference type="GO" id="GO:0007165">
    <property type="term" value="P:signal transduction"/>
    <property type="evidence" value="ECO:0007669"/>
    <property type="project" value="UniProtKB-KW"/>
</dbReference>
<dbReference type="GO" id="GO:0005886">
    <property type="term" value="C:plasma membrane"/>
    <property type="evidence" value="ECO:0007669"/>
    <property type="project" value="TreeGrafter"/>
</dbReference>
<keyword evidence="4" id="KW-0812">Transmembrane</keyword>
<comment type="similarity">
    <text evidence="2">Belongs to the methyl-accepting chemotaxis (MCP) protein family.</text>
</comment>
<feature type="domain" description="HAMP" evidence="6">
    <location>
        <begin position="264"/>
        <end position="308"/>
    </location>
</feature>
<evidence type="ECO:0000256" key="3">
    <source>
        <dbReference type="PROSITE-ProRule" id="PRU00284"/>
    </source>
</evidence>
<dbReference type="InterPro" id="IPR004089">
    <property type="entry name" value="MCPsignal_dom"/>
</dbReference>
<dbReference type="Pfam" id="PF00015">
    <property type="entry name" value="MCPsignal"/>
    <property type="match status" value="1"/>
</dbReference>
<dbReference type="PROSITE" id="PS50885">
    <property type="entry name" value="HAMP"/>
    <property type="match status" value="2"/>
</dbReference>
<dbReference type="Gene3D" id="1.10.287.950">
    <property type="entry name" value="Methyl-accepting chemotaxis protein"/>
    <property type="match status" value="1"/>
</dbReference>
<evidence type="ECO:0000313" key="7">
    <source>
        <dbReference type="EMBL" id="QIB67994.1"/>
    </source>
</evidence>
<dbReference type="InterPro" id="IPR024478">
    <property type="entry name" value="HlyB_4HB_MCP"/>
</dbReference>
<protein>
    <submittedName>
        <fullName evidence="7">Methyl-accepting chemotaxis protein</fullName>
    </submittedName>
</protein>
<dbReference type="CDD" id="cd11386">
    <property type="entry name" value="MCP_signal"/>
    <property type="match status" value="1"/>
</dbReference>
<sequence>MKNLSIGKKLSLTFGLVLVLYVGALFIALFFGMRIVGNSFSGFYSGPHEVIYTAMDLRRSTQVIEKGLLKLATAENSADLTEYQNEIEQAANDFNTDITFLKQNLTLDENIKKADEILAKQGSLKAARQEFLQYIQQGDSNKALAIYNSQYAPLADEVRDLAIAISNTTKTVGDDYYSHAKSTELRVTLAVILYFLVSMAIAAILCVYIIRSITRPIREIEAAAKLLADGKLNADVNYSSKDELGSLANSIHILIKKLSSYIYDIERVLQRISDGDLTVSIDINYQNDFAPIKQSMEKIITSLNTTLSQISTSSQQVAVGSEQMSSGAQELAQGATEQAGSAEELAVSVAEVSEKVQGNANHSQQARNDMKETISEIRQGDEQMKKLVSAMDEIANSSGKIEKIIKTIEDIAFQTNILALNAAVEAARAGSAGKGFAVVADEVRNLANKSASAAKDTSGLIQSAIETIKNGDVMVAEVETYLNQIALKAEGVASLVDEIAESSEYQANYIEQINTNVNQISSVIQTNSATAEESAAASEELSAQAEMLNALVSHFKLQSEFDSNLNQ</sequence>
<dbReference type="CDD" id="cd06225">
    <property type="entry name" value="HAMP"/>
    <property type="match status" value="1"/>
</dbReference>
<dbReference type="Pfam" id="PF12729">
    <property type="entry name" value="4HB_MCP_1"/>
    <property type="match status" value="1"/>
</dbReference>
<feature type="domain" description="HAMP" evidence="6">
    <location>
        <begin position="211"/>
        <end position="263"/>
    </location>
</feature>
<keyword evidence="4" id="KW-0472">Membrane</keyword>
<dbReference type="SUPFAM" id="SSF158472">
    <property type="entry name" value="HAMP domain-like"/>
    <property type="match status" value="1"/>
</dbReference>
<feature type="transmembrane region" description="Helical" evidence="4">
    <location>
        <begin position="12"/>
        <end position="31"/>
    </location>
</feature>
<dbReference type="SMART" id="SM00283">
    <property type="entry name" value="MA"/>
    <property type="match status" value="1"/>
</dbReference>
<dbReference type="PANTHER" id="PTHR43531">
    <property type="entry name" value="PROTEIN ICFG"/>
    <property type="match status" value="1"/>
</dbReference>
<dbReference type="InterPro" id="IPR003660">
    <property type="entry name" value="HAMP_dom"/>
</dbReference>
<dbReference type="PANTHER" id="PTHR43531:SF11">
    <property type="entry name" value="METHYL-ACCEPTING CHEMOTAXIS PROTEIN 3"/>
    <property type="match status" value="1"/>
</dbReference>
<feature type="domain" description="Methyl-accepting transducer" evidence="5">
    <location>
        <begin position="313"/>
        <end position="542"/>
    </location>
</feature>
<dbReference type="Gene3D" id="6.10.340.10">
    <property type="match status" value="1"/>
</dbReference>
<dbReference type="Pfam" id="PF18947">
    <property type="entry name" value="HAMP_2"/>
    <property type="match status" value="1"/>
</dbReference>
<dbReference type="GO" id="GO:0006935">
    <property type="term" value="P:chemotaxis"/>
    <property type="evidence" value="ECO:0007669"/>
    <property type="project" value="UniProtKB-KW"/>
</dbReference>
<dbReference type="InterPro" id="IPR051310">
    <property type="entry name" value="MCP_chemotaxis"/>
</dbReference>
<dbReference type="GO" id="GO:0004888">
    <property type="term" value="F:transmembrane signaling receptor activity"/>
    <property type="evidence" value="ECO:0007669"/>
    <property type="project" value="InterPro"/>
</dbReference>